<keyword evidence="3" id="KW-0808">Transferase</keyword>
<evidence type="ECO:0000256" key="1">
    <source>
        <dbReference type="ARBA" id="ARBA00004123"/>
    </source>
</evidence>
<keyword evidence="11" id="KW-0539">Nucleus</keyword>
<dbReference type="Proteomes" id="UP001229421">
    <property type="component" value="Unassembled WGS sequence"/>
</dbReference>
<feature type="domain" description="ZZ-type" evidence="16">
    <location>
        <begin position="1130"/>
        <end position="1181"/>
    </location>
</feature>
<evidence type="ECO:0000256" key="2">
    <source>
        <dbReference type="ARBA" id="ARBA00013184"/>
    </source>
</evidence>
<feature type="domain" description="CBP/p300-type HAT" evidence="17">
    <location>
        <begin position="700"/>
        <end position="1130"/>
    </location>
</feature>
<evidence type="ECO:0000259" key="16">
    <source>
        <dbReference type="PROSITE" id="PS50135"/>
    </source>
</evidence>
<evidence type="ECO:0000313" key="18">
    <source>
        <dbReference type="EMBL" id="KAK1410236.1"/>
    </source>
</evidence>
<gene>
    <name evidence="18" type="ORF">QVD17_36771</name>
</gene>
<dbReference type="GO" id="GO:0045944">
    <property type="term" value="P:positive regulation of transcription by RNA polymerase II"/>
    <property type="evidence" value="ECO:0007669"/>
    <property type="project" value="TreeGrafter"/>
</dbReference>
<dbReference type="PROSITE" id="PS51727">
    <property type="entry name" value="CBP_P300_HAT"/>
    <property type="match status" value="1"/>
</dbReference>
<keyword evidence="6" id="KW-0862">Zinc</keyword>
<accession>A0AAD8NJ97</accession>
<dbReference type="EMBL" id="JAUHHV010000010">
    <property type="protein sequence ID" value="KAK1410236.1"/>
    <property type="molecule type" value="Genomic_DNA"/>
</dbReference>
<proteinExistence type="predicted"/>
<dbReference type="GO" id="GO:0008270">
    <property type="term" value="F:zinc ion binding"/>
    <property type="evidence" value="ECO:0007669"/>
    <property type="project" value="UniProtKB-KW"/>
</dbReference>
<dbReference type="PROSITE" id="PS50134">
    <property type="entry name" value="ZF_TAZ"/>
    <property type="match status" value="1"/>
</dbReference>
<dbReference type="SUPFAM" id="SSF57903">
    <property type="entry name" value="FYVE/PHD zinc finger"/>
    <property type="match status" value="1"/>
</dbReference>
<keyword evidence="10" id="KW-0804">Transcription</keyword>
<dbReference type="SMART" id="SM00291">
    <property type="entry name" value="ZnF_ZZ"/>
    <property type="match status" value="2"/>
</dbReference>
<dbReference type="GO" id="GO:0031490">
    <property type="term" value="F:chromatin DNA binding"/>
    <property type="evidence" value="ECO:0007669"/>
    <property type="project" value="TreeGrafter"/>
</dbReference>
<dbReference type="Gene3D" id="1.20.1020.10">
    <property type="entry name" value="TAZ domain"/>
    <property type="match status" value="1"/>
</dbReference>
<feature type="domain" description="TAZ-type" evidence="15">
    <location>
        <begin position="1186"/>
        <end position="1273"/>
    </location>
</feature>
<keyword evidence="8" id="KW-0805">Transcription regulation</keyword>
<protein>
    <recommendedName>
        <fullName evidence="2">histone acetyltransferase</fullName>
        <ecNumber evidence="2">2.3.1.48</ecNumber>
    </recommendedName>
</protein>
<evidence type="ECO:0000256" key="14">
    <source>
        <dbReference type="PROSITE-ProRule" id="PRU00228"/>
    </source>
</evidence>
<dbReference type="InterPro" id="IPR000433">
    <property type="entry name" value="Znf_ZZ"/>
</dbReference>
<comment type="caution">
    <text evidence="18">The sequence shown here is derived from an EMBL/GenBank/DDBJ whole genome shotgun (WGS) entry which is preliminary data.</text>
</comment>
<keyword evidence="7" id="KW-0156">Chromatin regulator</keyword>
<evidence type="ECO:0000256" key="13">
    <source>
        <dbReference type="ARBA" id="ARBA00048017"/>
    </source>
</evidence>
<evidence type="ECO:0000313" key="19">
    <source>
        <dbReference type="Proteomes" id="UP001229421"/>
    </source>
</evidence>
<keyword evidence="9" id="KW-0010">Activator</keyword>
<dbReference type="SMART" id="SM01250">
    <property type="entry name" value="KAT11"/>
    <property type="match status" value="1"/>
</dbReference>
<evidence type="ECO:0000259" key="15">
    <source>
        <dbReference type="PROSITE" id="PS50134"/>
    </source>
</evidence>
<dbReference type="PANTHER" id="PTHR13808:SF60">
    <property type="entry name" value="HISTONE ACETYLTRANSFERASE"/>
    <property type="match status" value="1"/>
</dbReference>
<dbReference type="Gene3D" id="3.30.60.90">
    <property type="match status" value="1"/>
</dbReference>
<dbReference type="Gene3D" id="3.30.40.10">
    <property type="entry name" value="Zinc/RING finger domain, C3HC4 (zinc finger)"/>
    <property type="match status" value="1"/>
</dbReference>
<dbReference type="InterPro" id="IPR000197">
    <property type="entry name" value="Znf_TAZ"/>
</dbReference>
<keyword evidence="12" id="KW-0012">Acyltransferase</keyword>
<dbReference type="GO" id="GO:0000123">
    <property type="term" value="C:histone acetyltransferase complex"/>
    <property type="evidence" value="ECO:0007669"/>
    <property type="project" value="TreeGrafter"/>
</dbReference>
<dbReference type="Pfam" id="PF02135">
    <property type="entry name" value="zf-TAZ"/>
    <property type="match status" value="1"/>
</dbReference>
<reference evidence="18" key="1">
    <citation type="journal article" date="2023" name="bioRxiv">
        <title>Improved chromosome-level genome assembly for marigold (Tagetes erecta).</title>
        <authorList>
            <person name="Jiang F."/>
            <person name="Yuan L."/>
            <person name="Wang S."/>
            <person name="Wang H."/>
            <person name="Xu D."/>
            <person name="Wang A."/>
            <person name="Fan W."/>
        </authorList>
    </citation>
    <scope>NUCLEOTIDE SEQUENCE</scope>
    <source>
        <strain evidence="18">WSJ</strain>
        <tissue evidence="18">Leaf</tissue>
    </source>
</reference>
<evidence type="ECO:0000256" key="8">
    <source>
        <dbReference type="ARBA" id="ARBA00023015"/>
    </source>
</evidence>
<dbReference type="EC" id="2.3.1.48" evidence="2"/>
<evidence type="ECO:0000256" key="11">
    <source>
        <dbReference type="ARBA" id="ARBA00023242"/>
    </source>
</evidence>
<dbReference type="InterPro" id="IPR013083">
    <property type="entry name" value="Znf_RING/FYVE/PHD"/>
</dbReference>
<dbReference type="Pfam" id="PF08214">
    <property type="entry name" value="HAT_KAT11"/>
    <property type="match status" value="1"/>
</dbReference>
<dbReference type="InterPro" id="IPR013178">
    <property type="entry name" value="Histone_AcTrfase_Rtt109/CBP"/>
</dbReference>
<dbReference type="InterPro" id="IPR035898">
    <property type="entry name" value="TAZ_dom_sf"/>
</dbReference>
<evidence type="ECO:0000256" key="5">
    <source>
        <dbReference type="ARBA" id="ARBA00022771"/>
    </source>
</evidence>
<evidence type="ECO:0000256" key="9">
    <source>
        <dbReference type="ARBA" id="ARBA00023159"/>
    </source>
</evidence>
<sequence length="1304" mass="147590">MVYELGHVSDQYNINNNNIGVCDPKKEGGFASNNVNKFIGNIAKSYMETTEGENWASNLISHLNSRFPKSFDTNKNFIQQEVQHANLHQIISSHSSLPDLLVSTSFFSPENDMNLGYSCYNPASDIYNPIVCGGSAYNEYIQNVAYGGMNLISPLGLKQSDLDIITSPEQVSTITACSYGDMISDTEAFDSITPKNSFQQQPFHKNQYIGFSGNNRSAYNMDHSLLSVDDVQSPYPNSCNAQQSYHNLPEASDCLQNKSNNQDSFPSQIQGEQHFGLESSSDVFSFKVLSAYVMYKDMPENLRKEVSFQNYMHAAECQDHLCKCHLYFELSSHFDKCYEINCNICGSARSLCDSTGSFQLETRKRKIDQSEATDDMCPAISETLLDALPTKYPKLESSKVGEDAIDDDQKRKANGVHDQQELTVVNQSDDIVNNKVLKSPQLSSEHLSSKEITIKEEEKSGQVISEAYNDLNSGADVADLNSNKSMTPNVSMVDCDSVLESDNAKIKIASLIDNDSQLEPEKIKIQSVSLADFFTADQIKDHLLSFTSQKVVSENRAPSIGPNTCQLCSMDKLVFAPAPIYCSSCDTRIKRNVGYYRSTNRIGTRHCFCMSCYRGSHGNNILMRGYGYSIPKSNLQKAKNDEEREDSWVLCDKCQCWQHRICGLYNDEKDVEGKADYICPKCYLAELESGIRVPLPQTTASGAKDLPRTNLSDHIEQRLSKRLNQERQEMAKISGVEPNEVPGAEGLVVRVVVSVEKQLEVRQKFMTILHGEDYPSGFTYRSKLIFLFQKIEGVDVCLFGMCVQEFGSECEGPNQRCVYISYLDSVKYFRPERKCVTGESLRTFVYHEILIGYLEYCKKRGFATCYIWACPLIKGEDYIFYCHPETQRTPKQDKLRQWYKSMLKKATEDTIVVDHTNLYNQFFVPGGEGSMKITAARLPYFDGDYWSGAAENIVKKLEVEESAGGLQSKLPNKRILKAMGQDKINIAVKDVLVMQKLGQTILPVKENFMIVHLQYVCTHCHEVILSGSRWSCSHCKKFQLCSRCFKADKNVSESKLHTCHSGEKNKLSEVVVNDVTLDTKDTDDVFVNSFFETRDAFLNKCQKSHFQFDTLSRAKYSSMMILYHLIYKPVIKPTCTACHTDVVVELCWQCDSCTKYLICESCYKMRHGAYHPHMLNPPSVDFDCGSKSQQLEMQNDWKLKVVLDTLMHASECDRIPCAYRECNTIRKLFYHAARCSVKARGGCKFCQRVWTILKLHSQICTDSDCKIPRCMDIKKYKETHAARPAKQQITMGDQLEEAVEAPVG</sequence>
<dbReference type="SMART" id="SM00551">
    <property type="entry name" value="ZnF_TAZ"/>
    <property type="match status" value="1"/>
</dbReference>
<dbReference type="InterPro" id="IPR031162">
    <property type="entry name" value="CBP_P300_HAT"/>
</dbReference>
<evidence type="ECO:0000256" key="6">
    <source>
        <dbReference type="ARBA" id="ARBA00022833"/>
    </source>
</evidence>
<dbReference type="PROSITE" id="PS50135">
    <property type="entry name" value="ZF_ZZ_2"/>
    <property type="match status" value="2"/>
</dbReference>
<evidence type="ECO:0000256" key="10">
    <source>
        <dbReference type="ARBA" id="ARBA00023163"/>
    </source>
</evidence>
<dbReference type="GO" id="GO:0003713">
    <property type="term" value="F:transcription coactivator activity"/>
    <property type="evidence" value="ECO:0007669"/>
    <property type="project" value="TreeGrafter"/>
</dbReference>
<dbReference type="GO" id="GO:0005634">
    <property type="term" value="C:nucleus"/>
    <property type="evidence" value="ECO:0007669"/>
    <property type="project" value="UniProtKB-SubCell"/>
</dbReference>
<evidence type="ECO:0000256" key="3">
    <source>
        <dbReference type="ARBA" id="ARBA00022679"/>
    </source>
</evidence>
<dbReference type="PANTHER" id="PTHR13808">
    <property type="entry name" value="CBP/P300-RELATED"/>
    <property type="match status" value="1"/>
</dbReference>
<comment type="subcellular location">
    <subcellularLocation>
        <location evidence="1">Nucleus</location>
    </subcellularLocation>
</comment>
<dbReference type="GO" id="GO:0005667">
    <property type="term" value="C:transcription regulator complex"/>
    <property type="evidence" value="ECO:0007669"/>
    <property type="project" value="TreeGrafter"/>
</dbReference>
<comment type="catalytic activity">
    <reaction evidence="13">
        <text>L-lysyl-[protein] + acetyl-CoA = N(6)-acetyl-L-lysyl-[protein] + CoA + H(+)</text>
        <dbReference type="Rhea" id="RHEA:45948"/>
        <dbReference type="Rhea" id="RHEA-COMP:9752"/>
        <dbReference type="Rhea" id="RHEA-COMP:10731"/>
        <dbReference type="ChEBI" id="CHEBI:15378"/>
        <dbReference type="ChEBI" id="CHEBI:29969"/>
        <dbReference type="ChEBI" id="CHEBI:57287"/>
        <dbReference type="ChEBI" id="CHEBI:57288"/>
        <dbReference type="ChEBI" id="CHEBI:61930"/>
        <dbReference type="EC" id="2.3.1.48"/>
    </reaction>
</comment>
<organism evidence="18 19">
    <name type="scientific">Tagetes erecta</name>
    <name type="common">African marigold</name>
    <dbReference type="NCBI Taxonomy" id="13708"/>
    <lineage>
        <taxon>Eukaryota</taxon>
        <taxon>Viridiplantae</taxon>
        <taxon>Streptophyta</taxon>
        <taxon>Embryophyta</taxon>
        <taxon>Tracheophyta</taxon>
        <taxon>Spermatophyta</taxon>
        <taxon>Magnoliopsida</taxon>
        <taxon>eudicotyledons</taxon>
        <taxon>Gunneridae</taxon>
        <taxon>Pentapetalae</taxon>
        <taxon>asterids</taxon>
        <taxon>campanulids</taxon>
        <taxon>Asterales</taxon>
        <taxon>Asteraceae</taxon>
        <taxon>Asteroideae</taxon>
        <taxon>Heliantheae alliance</taxon>
        <taxon>Tageteae</taxon>
        <taxon>Tagetes</taxon>
    </lineage>
</organism>
<keyword evidence="5 14" id="KW-0863">Zinc-finger</keyword>
<feature type="domain" description="ZZ-type" evidence="16">
    <location>
        <begin position="1012"/>
        <end position="1075"/>
    </location>
</feature>
<dbReference type="Pfam" id="PF00569">
    <property type="entry name" value="ZZ"/>
    <property type="match status" value="1"/>
</dbReference>
<evidence type="ECO:0000256" key="4">
    <source>
        <dbReference type="ARBA" id="ARBA00022723"/>
    </source>
</evidence>
<evidence type="ECO:0000256" key="7">
    <source>
        <dbReference type="ARBA" id="ARBA00022853"/>
    </source>
</evidence>
<evidence type="ECO:0000259" key="17">
    <source>
        <dbReference type="PROSITE" id="PS51727"/>
    </source>
</evidence>
<dbReference type="SUPFAM" id="SSF57933">
    <property type="entry name" value="TAZ domain"/>
    <property type="match status" value="1"/>
</dbReference>
<dbReference type="SUPFAM" id="SSF57850">
    <property type="entry name" value="RING/U-box"/>
    <property type="match status" value="2"/>
</dbReference>
<keyword evidence="19" id="KW-1185">Reference proteome</keyword>
<keyword evidence="4" id="KW-0479">Metal-binding</keyword>
<name>A0AAD8NJ97_TARER</name>
<dbReference type="GO" id="GO:0004402">
    <property type="term" value="F:histone acetyltransferase activity"/>
    <property type="evidence" value="ECO:0007669"/>
    <property type="project" value="InterPro"/>
</dbReference>
<dbReference type="InterPro" id="IPR011011">
    <property type="entry name" value="Znf_FYVE_PHD"/>
</dbReference>
<evidence type="ECO:0000256" key="12">
    <source>
        <dbReference type="ARBA" id="ARBA00023315"/>
    </source>
</evidence>
<dbReference type="InterPro" id="IPR043145">
    <property type="entry name" value="Znf_ZZ_sf"/>
</dbReference>